<keyword evidence="5" id="KW-0449">Lipoprotein</keyword>
<keyword evidence="2 7" id="KW-0732">Signal</keyword>
<keyword evidence="9" id="KW-1185">Reference proteome</keyword>
<evidence type="ECO:0000256" key="4">
    <source>
        <dbReference type="ARBA" id="ARBA00023139"/>
    </source>
</evidence>
<proteinExistence type="predicted"/>
<dbReference type="PROSITE" id="PS51257">
    <property type="entry name" value="PROKAR_LIPOPROTEIN"/>
    <property type="match status" value="1"/>
</dbReference>
<keyword evidence="3" id="KW-0472">Membrane</keyword>
<evidence type="ECO:0000313" key="9">
    <source>
        <dbReference type="Proteomes" id="UP001596028"/>
    </source>
</evidence>
<reference evidence="9" key="1">
    <citation type="journal article" date="2019" name="Int. J. Syst. Evol. Microbiol.">
        <title>The Global Catalogue of Microorganisms (GCM) 10K type strain sequencing project: providing services to taxonomists for standard genome sequencing and annotation.</title>
        <authorList>
            <consortium name="The Broad Institute Genomics Platform"/>
            <consortium name="The Broad Institute Genome Sequencing Center for Infectious Disease"/>
            <person name="Wu L."/>
            <person name="Ma J."/>
        </authorList>
    </citation>
    <scope>NUCLEOTIDE SEQUENCE [LARGE SCALE GENOMIC DNA]</scope>
    <source>
        <strain evidence="9">CCUG 49571</strain>
    </source>
</reference>
<evidence type="ECO:0000313" key="8">
    <source>
        <dbReference type="EMBL" id="MFC4597539.1"/>
    </source>
</evidence>
<comment type="caution">
    <text evidence="8">The sequence shown here is derived from an EMBL/GenBank/DDBJ whole genome shotgun (WGS) entry which is preliminary data.</text>
</comment>
<evidence type="ECO:0000256" key="3">
    <source>
        <dbReference type="ARBA" id="ARBA00023136"/>
    </source>
</evidence>
<dbReference type="EMBL" id="JBHSEP010000002">
    <property type="protein sequence ID" value="MFC4597539.1"/>
    <property type="molecule type" value="Genomic_DNA"/>
</dbReference>
<evidence type="ECO:0000256" key="2">
    <source>
        <dbReference type="ARBA" id="ARBA00022729"/>
    </source>
</evidence>
<dbReference type="Proteomes" id="UP001596028">
    <property type="component" value="Unassembled WGS sequence"/>
</dbReference>
<dbReference type="PANTHER" id="PTHR43649">
    <property type="entry name" value="ARABINOSE-BINDING PROTEIN-RELATED"/>
    <property type="match status" value="1"/>
</dbReference>
<organism evidence="8 9">
    <name type="scientific">Cohnella hongkongensis</name>
    <dbReference type="NCBI Taxonomy" id="178337"/>
    <lineage>
        <taxon>Bacteria</taxon>
        <taxon>Bacillati</taxon>
        <taxon>Bacillota</taxon>
        <taxon>Bacilli</taxon>
        <taxon>Bacillales</taxon>
        <taxon>Paenibacillaceae</taxon>
        <taxon>Cohnella</taxon>
    </lineage>
</organism>
<gene>
    <name evidence="8" type="ORF">ACFO3S_04765</name>
</gene>
<dbReference type="Gene3D" id="3.40.190.10">
    <property type="entry name" value="Periplasmic binding protein-like II"/>
    <property type="match status" value="2"/>
</dbReference>
<protein>
    <submittedName>
        <fullName evidence="8">ABC transporter substrate-binding protein</fullName>
    </submittedName>
</protein>
<feature type="signal peptide" evidence="7">
    <location>
        <begin position="1"/>
        <end position="25"/>
    </location>
</feature>
<keyword evidence="1" id="KW-1003">Cell membrane</keyword>
<evidence type="ECO:0000256" key="1">
    <source>
        <dbReference type="ARBA" id="ARBA00022475"/>
    </source>
</evidence>
<evidence type="ECO:0000256" key="7">
    <source>
        <dbReference type="SAM" id="SignalP"/>
    </source>
</evidence>
<dbReference type="InterPro" id="IPR006059">
    <property type="entry name" value="SBP"/>
</dbReference>
<name>A0ABV9FBT9_9BACL</name>
<sequence>MNKRWTGFAATALIASLLAGCGANGGENAGSPDTGGATASESPPQPAGEVQEVRVFHFMVDIAEPFNAMTAEFEKEHPNIKIVNDIIGGSADWKSDLKTRFAAGQGPDIFAVDGPSMLSLWQSRIVDLSGEPWAEHALPFAKNAATLDGKLYGMPYNLQGFGLVYNKDLFEKAGIAELPKTLTELEAVAEKLQGAGITPFGNGYGEWWILGMQQMNIAFAQQDDPDKFVQDLTAGTATMKGNPYFEDYKKFLDLTLKYGYANPLTTDYKTQETLLANGEVAMIHQGDWAEMPLRQMNPDLGSIGLMPVPINDDAERMDRLQVGTPMFWAVNKDSKSIEAAKTFLDWMVSSETGQKYLAKDFQFIPAYDNIPADGLSSLSQEVVKYSQANQTIPWSFNQWPDGTYNEFYALIQGYVANKLDYELALDKMDEAWKNLSQK</sequence>
<dbReference type="RefSeq" id="WP_378092836.1">
    <property type="nucleotide sequence ID" value="NZ_JBHSEP010000002.1"/>
</dbReference>
<accession>A0ABV9FBT9</accession>
<dbReference type="Pfam" id="PF01547">
    <property type="entry name" value="SBP_bac_1"/>
    <property type="match status" value="1"/>
</dbReference>
<dbReference type="InterPro" id="IPR050490">
    <property type="entry name" value="Bact_solute-bd_prot1"/>
</dbReference>
<evidence type="ECO:0000256" key="6">
    <source>
        <dbReference type="SAM" id="MobiDB-lite"/>
    </source>
</evidence>
<keyword evidence="4" id="KW-0564">Palmitate</keyword>
<feature type="chain" id="PRO_5046517133" evidence="7">
    <location>
        <begin position="26"/>
        <end position="438"/>
    </location>
</feature>
<dbReference type="SUPFAM" id="SSF53850">
    <property type="entry name" value="Periplasmic binding protein-like II"/>
    <property type="match status" value="1"/>
</dbReference>
<evidence type="ECO:0000256" key="5">
    <source>
        <dbReference type="ARBA" id="ARBA00023288"/>
    </source>
</evidence>
<feature type="region of interest" description="Disordered" evidence="6">
    <location>
        <begin position="27"/>
        <end position="48"/>
    </location>
</feature>
<dbReference type="PANTHER" id="PTHR43649:SF33">
    <property type="entry name" value="POLYGALACTURONAN_RHAMNOGALACTURONAN-BINDING PROTEIN YTCQ"/>
    <property type="match status" value="1"/>
</dbReference>